<dbReference type="InterPro" id="IPR037192">
    <property type="entry name" value="ERO1-like_sf"/>
</dbReference>
<proteinExistence type="inferred from homology"/>
<keyword evidence="15" id="KW-0676">Redox-active center</keyword>
<dbReference type="OrthoDB" id="269384at2759"/>
<evidence type="ECO:0000256" key="4">
    <source>
        <dbReference type="ARBA" id="ARBA00011802"/>
    </source>
</evidence>
<dbReference type="AlphaFoldDB" id="A0A507FRF4"/>
<feature type="chain" id="PRO_5021434236" description="Endoplasmic oxidoreductin" evidence="18">
    <location>
        <begin position="20"/>
        <end position="550"/>
    </location>
</feature>
<dbReference type="GO" id="GO:0005789">
    <property type="term" value="C:endoplasmic reticulum membrane"/>
    <property type="evidence" value="ECO:0007669"/>
    <property type="project" value="UniProtKB-SubCell"/>
</dbReference>
<name>A0A507FRF4_9FUNG</name>
<keyword evidence="7 18" id="KW-0732">Signal</keyword>
<evidence type="ECO:0000256" key="9">
    <source>
        <dbReference type="ARBA" id="ARBA00022827"/>
    </source>
</evidence>
<feature type="compositionally biased region" description="Basic and acidic residues" evidence="16">
    <location>
        <begin position="522"/>
        <end position="535"/>
    </location>
</feature>
<dbReference type="PANTHER" id="PTHR12613:SF0">
    <property type="entry name" value="ERO1-LIKE PROTEIN"/>
    <property type="match status" value="1"/>
</dbReference>
<organism evidence="19 20">
    <name type="scientific">Chytriomyces confervae</name>
    <dbReference type="NCBI Taxonomy" id="246404"/>
    <lineage>
        <taxon>Eukaryota</taxon>
        <taxon>Fungi</taxon>
        <taxon>Fungi incertae sedis</taxon>
        <taxon>Chytridiomycota</taxon>
        <taxon>Chytridiomycota incertae sedis</taxon>
        <taxon>Chytridiomycetes</taxon>
        <taxon>Chytridiales</taxon>
        <taxon>Chytriomycetaceae</taxon>
        <taxon>Chytriomyces</taxon>
    </lineage>
</organism>
<dbReference type="EMBL" id="QEAP01000007">
    <property type="protein sequence ID" value="TPX78230.1"/>
    <property type="molecule type" value="Genomic_DNA"/>
</dbReference>
<comment type="similarity">
    <text evidence="3">Belongs to the EROs family.</text>
</comment>
<keyword evidence="13" id="KW-1015">Disulfide bond</keyword>
<keyword evidence="14" id="KW-0325">Glycoprotein</keyword>
<evidence type="ECO:0000256" key="7">
    <source>
        <dbReference type="ARBA" id="ARBA00022729"/>
    </source>
</evidence>
<gene>
    <name evidence="19" type="ORF">CcCBS67573_g00536</name>
</gene>
<keyword evidence="8" id="KW-0256">Endoplasmic reticulum</keyword>
<dbReference type="SUPFAM" id="SSF110019">
    <property type="entry name" value="ERO1-like"/>
    <property type="match status" value="1"/>
</dbReference>
<keyword evidence="20" id="KW-1185">Reference proteome</keyword>
<evidence type="ECO:0000256" key="14">
    <source>
        <dbReference type="ARBA" id="ARBA00023180"/>
    </source>
</evidence>
<evidence type="ECO:0000313" key="20">
    <source>
        <dbReference type="Proteomes" id="UP000320333"/>
    </source>
</evidence>
<dbReference type="STRING" id="246404.A0A507FRF4"/>
<evidence type="ECO:0000256" key="10">
    <source>
        <dbReference type="ARBA" id="ARBA00022982"/>
    </source>
</evidence>
<reference evidence="19 20" key="1">
    <citation type="journal article" date="2019" name="Sci. Rep.">
        <title>Comparative genomics of chytrid fungi reveal insights into the obligate biotrophic and pathogenic lifestyle of Synchytrium endobioticum.</title>
        <authorList>
            <person name="van de Vossenberg B.T.L.H."/>
            <person name="Warris S."/>
            <person name="Nguyen H.D.T."/>
            <person name="van Gent-Pelzer M.P.E."/>
            <person name="Joly D.L."/>
            <person name="van de Geest H.C."/>
            <person name="Bonants P.J.M."/>
            <person name="Smith D.S."/>
            <person name="Levesque C.A."/>
            <person name="van der Lee T.A.J."/>
        </authorList>
    </citation>
    <scope>NUCLEOTIDE SEQUENCE [LARGE SCALE GENOMIC DNA]</scope>
    <source>
        <strain evidence="19 20">CBS 675.73</strain>
    </source>
</reference>
<dbReference type="GO" id="GO:0015035">
    <property type="term" value="F:protein-disulfide reductase activity"/>
    <property type="evidence" value="ECO:0007669"/>
    <property type="project" value="InterPro"/>
</dbReference>
<feature type="region of interest" description="Disordered" evidence="16">
    <location>
        <begin position="501"/>
        <end position="550"/>
    </location>
</feature>
<dbReference type="GO" id="GO:0016972">
    <property type="term" value="F:thiol oxidase activity"/>
    <property type="evidence" value="ECO:0007669"/>
    <property type="project" value="InterPro"/>
</dbReference>
<evidence type="ECO:0000256" key="6">
    <source>
        <dbReference type="ARBA" id="ARBA00022630"/>
    </source>
</evidence>
<evidence type="ECO:0000256" key="5">
    <source>
        <dbReference type="ARBA" id="ARBA00022448"/>
    </source>
</evidence>
<dbReference type="GO" id="GO:0071949">
    <property type="term" value="F:FAD binding"/>
    <property type="evidence" value="ECO:0007669"/>
    <property type="project" value="InterPro"/>
</dbReference>
<dbReference type="Pfam" id="PF04137">
    <property type="entry name" value="ERO1"/>
    <property type="match status" value="1"/>
</dbReference>
<comment type="subunit">
    <text evidence="4">May function both as a monomer and a homodimer.</text>
</comment>
<evidence type="ECO:0000256" key="3">
    <source>
        <dbReference type="ARBA" id="ARBA00008277"/>
    </source>
</evidence>
<comment type="subcellular location">
    <subcellularLocation>
        <location evidence="2">Endoplasmic reticulum membrane</location>
        <topology evidence="2">Peripheral membrane protein</topology>
        <orientation evidence="2">Lumenal side</orientation>
    </subcellularLocation>
</comment>
<keyword evidence="17" id="KW-1133">Transmembrane helix</keyword>
<dbReference type="GO" id="GO:0034975">
    <property type="term" value="P:protein folding in endoplasmic reticulum"/>
    <property type="evidence" value="ECO:0007669"/>
    <property type="project" value="InterPro"/>
</dbReference>
<evidence type="ECO:0000256" key="16">
    <source>
        <dbReference type="SAM" id="MobiDB-lite"/>
    </source>
</evidence>
<keyword evidence="11" id="KW-0560">Oxidoreductase</keyword>
<comment type="cofactor">
    <cofactor evidence="1">
        <name>FAD</name>
        <dbReference type="ChEBI" id="CHEBI:57692"/>
    </cofactor>
</comment>
<keyword evidence="9" id="KW-0274">FAD</keyword>
<evidence type="ECO:0000256" key="12">
    <source>
        <dbReference type="ARBA" id="ARBA00023136"/>
    </source>
</evidence>
<evidence type="ECO:0008006" key="21">
    <source>
        <dbReference type="Google" id="ProtNLM"/>
    </source>
</evidence>
<evidence type="ECO:0000256" key="1">
    <source>
        <dbReference type="ARBA" id="ARBA00001974"/>
    </source>
</evidence>
<evidence type="ECO:0000256" key="2">
    <source>
        <dbReference type="ARBA" id="ARBA00004367"/>
    </source>
</evidence>
<feature type="compositionally biased region" description="Basic residues" evidence="16">
    <location>
        <begin position="538"/>
        <end position="550"/>
    </location>
</feature>
<evidence type="ECO:0000256" key="13">
    <source>
        <dbReference type="ARBA" id="ARBA00023157"/>
    </source>
</evidence>
<feature type="transmembrane region" description="Helical" evidence="17">
    <location>
        <begin position="466"/>
        <end position="488"/>
    </location>
</feature>
<evidence type="ECO:0000313" key="19">
    <source>
        <dbReference type="EMBL" id="TPX78230.1"/>
    </source>
</evidence>
<dbReference type="Proteomes" id="UP000320333">
    <property type="component" value="Unassembled WGS sequence"/>
</dbReference>
<dbReference type="PANTHER" id="PTHR12613">
    <property type="entry name" value="ERO1-RELATED"/>
    <property type="match status" value="1"/>
</dbReference>
<feature type="signal peptide" evidence="18">
    <location>
        <begin position="1"/>
        <end position="19"/>
    </location>
</feature>
<sequence>MKVKILCALAPLLASASSAASSRLASLRDISESCSPSGAIQDACCEYKTIEQVNWDIAPYLDELIQTSFFRYVKIDLNRGCNFWKEDHFCLQEGCAVETADESEIPENLRTKSLSSVDYSLTQDAGFPFLNKRCHFNENDFCVIDEPHVLNDIPYVNLLKNPERFTGYAGDSAARVWDAVYKENCFDAGEGDNDDSMGLGDLLKGMQNANDAGDMCVEKRVFYRLISGLHSSISTHICDKYLDQKTGKWYRNLDCFKERLGLHPDRIQNMYFTYVVLLRAIAKLAPYLESTSWYSSSLDREKIHKLVNGIVTTTVSCPPTFDESIMFTDETAASLKKEFKNHFRNISLIMDCVGCEKCRLWGKLQVTGLGTALKILFSFDNDASKYRLTRTELVSLINGFSRISDSLRAVERFRARIQDQEDILLEVTASTSQQVASSVERTSTTPTAKVIQIDLSHMDFDDPKKIVKWSVGLVITVLGVVSIMYKGYQNHLGTYKVRESAREASDSSFANKEEPADEPSEEHESTKTDKADGAKRASGLKKRGRKGKQA</sequence>
<evidence type="ECO:0000256" key="11">
    <source>
        <dbReference type="ARBA" id="ARBA00023002"/>
    </source>
</evidence>
<keyword evidence="12 17" id="KW-0472">Membrane</keyword>
<keyword evidence="10" id="KW-0249">Electron transport</keyword>
<evidence type="ECO:0000256" key="15">
    <source>
        <dbReference type="ARBA" id="ARBA00023284"/>
    </source>
</evidence>
<keyword evidence="6" id="KW-0285">Flavoprotein</keyword>
<protein>
    <recommendedName>
        <fullName evidence="21">Endoplasmic oxidoreductin</fullName>
    </recommendedName>
</protein>
<keyword evidence="17" id="KW-0812">Transmembrane</keyword>
<evidence type="ECO:0000256" key="17">
    <source>
        <dbReference type="SAM" id="Phobius"/>
    </source>
</evidence>
<comment type="caution">
    <text evidence="19">The sequence shown here is derived from an EMBL/GenBank/DDBJ whole genome shotgun (WGS) entry which is preliminary data.</text>
</comment>
<accession>A0A507FRF4</accession>
<keyword evidence="5" id="KW-0813">Transport</keyword>
<evidence type="ECO:0000256" key="18">
    <source>
        <dbReference type="SAM" id="SignalP"/>
    </source>
</evidence>
<evidence type="ECO:0000256" key="8">
    <source>
        <dbReference type="ARBA" id="ARBA00022824"/>
    </source>
</evidence>
<dbReference type="InterPro" id="IPR007266">
    <property type="entry name" value="Ero1"/>
</dbReference>